<dbReference type="PROSITE" id="PS00108">
    <property type="entry name" value="PROTEIN_KINASE_ST"/>
    <property type="match status" value="1"/>
</dbReference>
<dbReference type="GeneID" id="27676750"/>
<feature type="domain" description="Protein kinase" evidence="3">
    <location>
        <begin position="154"/>
        <end position="487"/>
    </location>
</feature>
<dbReference type="Gene3D" id="1.10.510.10">
    <property type="entry name" value="Transferase(Phosphotransferase) domain 1"/>
    <property type="match status" value="1"/>
</dbReference>
<name>A0A0A2K0D7_PENEN</name>
<dbReference type="VEuPathDB" id="FungiDB:PEXP_019270"/>
<dbReference type="Proteomes" id="UP000030143">
    <property type="component" value="Unassembled WGS sequence"/>
</dbReference>
<dbReference type="Gene3D" id="1.25.40.20">
    <property type="entry name" value="Ankyrin repeat-containing domain"/>
    <property type="match status" value="1"/>
</dbReference>
<dbReference type="InterPro" id="IPR002110">
    <property type="entry name" value="Ankyrin_rpt"/>
</dbReference>
<dbReference type="PROSITE" id="PS50297">
    <property type="entry name" value="ANK_REP_REGION"/>
    <property type="match status" value="1"/>
</dbReference>
<dbReference type="STRING" id="27334.A0A0A2K0D7"/>
<dbReference type="Pfam" id="PF00023">
    <property type="entry name" value="Ank"/>
    <property type="match status" value="1"/>
</dbReference>
<protein>
    <recommendedName>
        <fullName evidence="3">Protein kinase domain-containing protein</fullName>
    </recommendedName>
</protein>
<dbReference type="AlphaFoldDB" id="A0A0A2K0D7"/>
<sequence length="837" mass="94372">MSLEYIQEKLREATRNPGTIEAFITYESVQKVWAGDQLEQFLKTQDPTLDKSEIDAARRDLLRMISILTGVVPRDWSGWSRFRQIFFPSDNVDADRRRDKNILTFTEEELRVPSFLGDTNLATHFVGHMGTYFPIIFNDHKNDAYGKNPRWPLYKEEDVFREGGFGEVTKEIIPPRHIILGYVRDHLGIPELPYPDKLIVARKRFRDGRFQAEVKQLKLLRSSLSSHKRIVPYLAMFFVGKELNIIMPWADMDLEDFLNNRYREMPYTSHLLDELIQESSEVASAIEFLHENLQLENEGEDSRHLAICHADLKPKNILVFMREGSPSTGVWRISDFGVSRVANRALSANGRHDSGYPTSLMKHPPKGGPYRAPEENAQRRSDIWSFGCILVRVFALGLDPASLAELDEKRKESPDGRALDDCFFRGEPPTLNPSVETWIGGLATRYGASHDPGFLERMQKLLRSMLEVDFRRRSSATGVRTGLHELYSAPIRSESNPPPSIQTTPRTSVSEPSSTSSRSPSSASSTGTVDRPRPVKDVSVLVTVIKSAGINQVRQTLQDEIDVEQCYEHERPLIHAIERSDATIVKELCEYQKLHNRKLDVRTLSSKKQTPLYLAVCKGDFETVRAVIDASDSNTDINTFLDELCEGKTPLMQAAFLGHAGVVSLLLARGADHRICVKEEKLNCLHFAVKPDNRAQADVIMAFKDKMDFDQLPPGTPLDIDGNPSKTPGYETPMMMHINLAPAGSYQSLAPGSLWRRKFNALLEGKADINRTYNPGISYLKGTPLQVAVKERKALLVRVLVDSGSILPVNYKIPPGISHDMKKSLKKALKKRPGARS</sequence>
<gene>
    <name evidence="4" type="ORF">PEX2_040560</name>
</gene>
<dbReference type="HOGENOM" id="CLU_012876_0_0_1"/>
<dbReference type="PANTHER" id="PTHR24359:SF1">
    <property type="entry name" value="INHIBITOR OF NUCLEAR FACTOR KAPPA-B KINASE EPSILON SUBUNIT HOMOLOG 1-RELATED"/>
    <property type="match status" value="1"/>
</dbReference>
<dbReference type="SMART" id="SM00248">
    <property type="entry name" value="ANK"/>
    <property type="match status" value="4"/>
</dbReference>
<dbReference type="GO" id="GO:0005524">
    <property type="term" value="F:ATP binding"/>
    <property type="evidence" value="ECO:0007669"/>
    <property type="project" value="InterPro"/>
</dbReference>
<accession>A0A0A2K0D7</accession>
<dbReference type="InterPro" id="IPR008271">
    <property type="entry name" value="Ser/Thr_kinase_AS"/>
</dbReference>
<dbReference type="GO" id="GO:0004674">
    <property type="term" value="F:protein serine/threonine kinase activity"/>
    <property type="evidence" value="ECO:0007669"/>
    <property type="project" value="TreeGrafter"/>
</dbReference>
<dbReference type="InterPro" id="IPR011009">
    <property type="entry name" value="Kinase-like_dom_sf"/>
</dbReference>
<dbReference type="InterPro" id="IPR036770">
    <property type="entry name" value="Ankyrin_rpt-contain_sf"/>
</dbReference>
<dbReference type="CDD" id="cd00180">
    <property type="entry name" value="PKc"/>
    <property type="match status" value="1"/>
</dbReference>
<keyword evidence="1" id="KW-0040">ANK repeat</keyword>
<proteinExistence type="predicted"/>
<feature type="region of interest" description="Disordered" evidence="2">
    <location>
        <begin position="349"/>
        <end position="375"/>
    </location>
</feature>
<dbReference type="SUPFAM" id="SSF56112">
    <property type="entry name" value="Protein kinase-like (PK-like)"/>
    <property type="match status" value="1"/>
</dbReference>
<dbReference type="PROSITE" id="PS50011">
    <property type="entry name" value="PROTEIN_KINASE_DOM"/>
    <property type="match status" value="1"/>
</dbReference>
<dbReference type="SMART" id="SM00220">
    <property type="entry name" value="S_TKc"/>
    <property type="match status" value="1"/>
</dbReference>
<evidence type="ECO:0000313" key="5">
    <source>
        <dbReference type="Proteomes" id="UP000030143"/>
    </source>
</evidence>
<dbReference type="SUPFAM" id="SSF48403">
    <property type="entry name" value="Ankyrin repeat"/>
    <property type="match status" value="1"/>
</dbReference>
<dbReference type="Pfam" id="PF12796">
    <property type="entry name" value="Ank_2"/>
    <property type="match status" value="1"/>
</dbReference>
<evidence type="ECO:0000313" key="4">
    <source>
        <dbReference type="EMBL" id="KGO57905.1"/>
    </source>
</evidence>
<dbReference type="InterPro" id="IPR000719">
    <property type="entry name" value="Prot_kinase_dom"/>
</dbReference>
<evidence type="ECO:0000256" key="2">
    <source>
        <dbReference type="SAM" id="MobiDB-lite"/>
    </source>
</evidence>
<dbReference type="Pfam" id="PF00069">
    <property type="entry name" value="Pkinase"/>
    <property type="match status" value="1"/>
</dbReference>
<dbReference type="RefSeq" id="XP_016599502.1">
    <property type="nucleotide sequence ID" value="XM_016741331.1"/>
</dbReference>
<feature type="compositionally biased region" description="Low complexity" evidence="2">
    <location>
        <begin position="503"/>
        <end position="528"/>
    </location>
</feature>
<organism evidence="4 5">
    <name type="scientific">Penicillium expansum</name>
    <name type="common">Blue mold rot fungus</name>
    <dbReference type="NCBI Taxonomy" id="27334"/>
    <lineage>
        <taxon>Eukaryota</taxon>
        <taxon>Fungi</taxon>
        <taxon>Dikarya</taxon>
        <taxon>Ascomycota</taxon>
        <taxon>Pezizomycotina</taxon>
        <taxon>Eurotiomycetes</taxon>
        <taxon>Eurotiomycetidae</taxon>
        <taxon>Eurotiales</taxon>
        <taxon>Aspergillaceae</taxon>
        <taxon>Penicillium</taxon>
    </lineage>
</organism>
<reference evidence="4 5" key="1">
    <citation type="journal article" date="2015" name="Mol. Plant Microbe Interact.">
        <title>Genome, transcriptome, and functional analyses of Penicillium expansum provide new insights into secondary metabolism and pathogenicity.</title>
        <authorList>
            <person name="Ballester A.R."/>
            <person name="Marcet-Houben M."/>
            <person name="Levin E."/>
            <person name="Sela N."/>
            <person name="Selma-Lazaro C."/>
            <person name="Carmona L."/>
            <person name="Wisniewski M."/>
            <person name="Droby S."/>
            <person name="Gonzalez-Candelas L."/>
            <person name="Gabaldon T."/>
        </authorList>
    </citation>
    <scope>NUCLEOTIDE SEQUENCE [LARGE SCALE GENOMIC DNA]</scope>
    <source>
        <strain evidence="4 5">MD-8</strain>
    </source>
</reference>
<evidence type="ECO:0000256" key="1">
    <source>
        <dbReference type="PROSITE-ProRule" id="PRU00023"/>
    </source>
</evidence>
<comment type="caution">
    <text evidence="4">The sequence shown here is derived from an EMBL/GenBank/DDBJ whole genome shotgun (WGS) entry which is preliminary data.</text>
</comment>
<dbReference type="PANTHER" id="PTHR24359">
    <property type="entry name" value="SERINE/THREONINE-PROTEIN KINASE SBK1"/>
    <property type="match status" value="1"/>
</dbReference>
<dbReference type="EMBL" id="JQFZ01000134">
    <property type="protein sequence ID" value="KGO57905.1"/>
    <property type="molecule type" value="Genomic_DNA"/>
</dbReference>
<dbReference type="PROSITE" id="PS50088">
    <property type="entry name" value="ANK_REPEAT"/>
    <property type="match status" value="1"/>
</dbReference>
<feature type="repeat" description="ANK" evidence="1">
    <location>
        <begin position="646"/>
        <end position="672"/>
    </location>
</feature>
<feature type="region of interest" description="Disordered" evidence="2">
    <location>
        <begin position="487"/>
        <end position="532"/>
    </location>
</feature>
<keyword evidence="5" id="KW-1185">Reference proteome</keyword>
<evidence type="ECO:0000259" key="3">
    <source>
        <dbReference type="PROSITE" id="PS50011"/>
    </source>
</evidence>